<accession>A0A699YZM7</accession>
<reference evidence="2 3" key="1">
    <citation type="submission" date="2020-02" db="EMBL/GenBank/DDBJ databases">
        <title>Draft genome sequence of Haematococcus lacustris strain NIES-144.</title>
        <authorList>
            <person name="Morimoto D."/>
            <person name="Nakagawa S."/>
            <person name="Yoshida T."/>
            <person name="Sawayama S."/>
        </authorList>
    </citation>
    <scope>NUCLEOTIDE SEQUENCE [LARGE SCALE GENOMIC DNA]</scope>
    <source>
        <strain evidence="2 3">NIES-144</strain>
    </source>
</reference>
<evidence type="ECO:0000313" key="2">
    <source>
        <dbReference type="EMBL" id="GFH12079.1"/>
    </source>
</evidence>
<dbReference type="AlphaFoldDB" id="A0A699YZM7"/>
<gene>
    <name evidence="2" type="ORF">HaLaN_07707</name>
</gene>
<comment type="caution">
    <text evidence="2">The sequence shown here is derived from an EMBL/GenBank/DDBJ whole genome shotgun (WGS) entry which is preliminary data.</text>
</comment>
<proteinExistence type="predicted"/>
<evidence type="ECO:0000256" key="1">
    <source>
        <dbReference type="SAM" id="MobiDB-lite"/>
    </source>
</evidence>
<protein>
    <submittedName>
        <fullName evidence="2">Uncharacterized protein</fullName>
    </submittedName>
</protein>
<dbReference type="Proteomes" id="UP000485058">
    <property type="component" value="Unassembled WGS sequence"/>
</dbReference>
<sequence length="126" mass="13220">MAAYIQGLKLGQEALQAQALGSSASAQEAALDKLRVLVWLSQHQISPNMSRSRGQQPQLLRLALLKQPLLTSLHAGYATVDEGDPIVLPPAAAPSHAGLAGSYGQGVTDPMASTQEEPGVEPAWEV</sequence>
<name>A0A699YZM7_HAELA</name>
<dbReference type="EMBL" id="BLLF01000466">
    <property type="protein sequence ID" value="GFH12079.1"/>
    <property type="molecule type" value="Genomic_DNA"/>
</dbReference>
<evidence type="ECO:0000313" key="3">
    <source>
        <dbReference type="Proteomes" id="UP000485058"/>
    </source>
</evidence>
<keyword evidence="3" id="KW-1185">Reference proteome</keyword>
<feature type="region of interest" description="Disordered" evidence="1">
    <location>
        <begin position="98"/>
        <end position="126"/>
    </location>
</feature>
<organism evidence="2 3">
    <name type="scientific">Haematococcus lacustris</name>
    <name type="common">Green alga</name>
    <name type="synonym">Haematococcus pluvialis</name>
    <dbReference type="NCBI Taxonomy" id="44745"/>
    <lineage>
        <taxon>Eukaryota</taxon>
        <taxon>Viridiplantae</taxon>
        <taxon>Chlorophyta</taxon>
        <taxon>core chlorophytes</taxon>
        <taxon>Chlorophyceae</taxon>
        <taxon>CS clade</taxon>
        <taxon>Chlamydomonadales</taxon>
        <taxon>Haematococcaceae</taxon>
        <taxon>Haematococcus</taxon>
    </lineage>
</organism>